<dbReference type="EMBL" id="LT906453">
    <property type="protein sequence ID" value="SNV21582.1"/>
    <property type="molecule type" value="Genomic_DNA"/>
</dbReference>
<dbReference type="STRING" id="1121387.GCA_000429885_02027"/>
<organism evidence="8 9">
    <name type="scientific">Dermatophilus congolensis</name>
    <dbReference type="NCBI Taxonomy" id="1863"/>
    <lineage>
        <taxon>Bacteria</taxon>
        <taxon>Bacillati</taxon>
        <taxon>Actinomycetota</taxon>
        <taxon>Actinomycetes</taxon>
        <taxon>Micrococcales</taxon>
        <taxon>Dermatophilaceae</taxon>
        <taxon>Dermatophilus</taxon>
    </lineage>
</organism>
<evidence type="ECO:0000256" key="5">
    <source>
        <dbReference type="ARBA" id="ARBA00023118"/>
    </source>
</evidence>
<dbReference type="SUPFAM" id="SSF52540">
    <property type="entry name" value="P-loop containing nucleoside triphosphate hydrolases"/>
    <property type="match status" value="1"/>
</dbReference>
<dbReference type="InterPro" id="IPR027417">
    <property type="entry name" value="P-loop_NTPase"/>
</dbReference>
<keyword evidence="3 8" id="KW-0347">Helicase</keyword>
<gene>
    <name evidence="8" type="ORF">SAMEA4475696_01284</name>
</gene>
<dbReference type="InterPro" id="IPR006474">
    <property type="entry name" value="Helicase_Cas3_CRISPR-ass_core"/>
</dbReference>
<dbReference type="InterPro" id="IPR001650">
    <property type="entry name" value="Helicase_C-like"/>
</dbReference>
<dbReference type="NCBIfam" id="TIGR01587">
    <property type="entry name" value="cas3_core"/>
    <property type="match status" value="1"/>
</dbReference>
<dbReference type="PANTHER" id="PTHR47963:SF9">
    <property type="entry name" value="CRISPR-ASSOCIATED ENDONUCLEASE_HELICASE CAS3"/>
    <property type="match status" value="1"/>
</dbReference>
<protein>
    <submittedName>
        <fullName evidence="8">Helicase Cas3</fullName>
    </submittedName>
</protein>
<evidence type="ECO:0000256" key="4">
    <source>
        <dbReference type="ARBA" id="ARBA00022840"/>
    </source>
</evidence>
<dbReference type="KEGG" id="dco:SAMEA4475696_1284"/>
<dbReference type="SMART" id="SM00490">
    <property type="entry name" value="HELICc"/>
    <property type="match status" value="1"/>
</dbReference>
<dbReference type="GO" id="GO:0005524">
    <property type="term" value="F:ATP binding"/>
    <property type="evidence" value="ECO:0007669"/>
    <property type="project" value="UniProtKB-KW"/>
</dbReference>
<dbReference type="GO" id="GO:0003723">
    <property type="term" value="F:RNA binding"/>
    <property type="evidence" value="ECO:0007669"/>
    <property type="project" value="TreeGrafter"/>
</dbReference>
<accession>A0A239VHL1</accession>
<dbReference type="PANTHER" id="PTHR47963">
    <property type="entry name" value="DEAD-BOX ATP-DEPENDENT RNA HELICASE 47, MITOCHONDRIAL"/>
    <property type="match status" value="1"/>
</dbReference>
<feature type="compositionally biased region" description="Low complexity" evidence="6">
    <location>
        <begin position="43"/>
        <end position="56"/>
    </location>
</feature>
<keyword evidence="2" id="KW-0378">Hydrolase</keyword>
<reference evidence="8 9" key="1">
    <citation type="submission" date="2017-06" db="EMBL/GenBank/DDBJ databases">
        <authorList>
            <consortium name="Pathogen Informatics"/>
        </authorList>
    </citation>
    <scope>NUCLEOTIDE SEQUENCE [LARGE SCALE GENOMIC DNA]</scope>
    <source>
        <strain evidence="8 9">NCTC13039</strain>
    </source>
</reference>
<keyword evidence="5" id="KW-0051">Antiviral defense</keyword>
<evidence type="ECO:0000256" key="2">
    <source>
        <dbReference type="ARBA" id="ARBA00022801"/>
    </source>
</evidence>
<dbReference type="GO" id="GO:0016787">
    <property type="term" value="F:hydrolase activity"/>
    <property type="evidence" value="ECO:0007669"/>
    <property type="project" value="UniProtKB-KW"/>
</dbReference>
<keyword evidence="1" id="KW-0547">Nucleotide-binding</keyword>
<evidence type="ECO:0000259" key="7">
    <source>
        <dbReference type="SMART" id="SM00490"/>
    </source>
</evidence>
<dbReference type="Proteomes" id="UP000242637">
    <property type="component" value="Chromosome 1"/>
</dbReference>
<keyword evidence="9" id="KW-1185">Reference proteome</keyword>
<evidence type="ECO:0000256" key="3">
    <source>
        <dbReference type="ARBA" id="ARBA00022806"/>
    </source>
</evidence>
<feature type="region of interest" description="Disordered" evidence="6">
    <location>
        <begin position="43"/>
        <end position="63"/>
    </location>
</feature>
<dbReference type="GO" id="GO:0051607">
    <property type="term" value="P:defense response to virus"/>
    <property type="evidence" value="ECO:0007669"/>
    <property type="project" value="UniProtKB-KW"/>
</dbReference>
<dbReference type="InterPro" id="IPR054712">
    <property type="entry name" value="Cas3-like_dom"/>
</dbReference>
<name>A0A239VHL1_9MICO</name>
<dbReference type="AlphaFoldDB" id="A0A239VHL1"/>
<dbReference type="Pfam" id="PF22590">
    <property type="entry name" value="Cas3-like_C_2"/>
    <property type="match status" value="1"/>
</dbReference>
<dbReference type="Gene3D" id="3.40.50.300">
    <property type="entry name" value="P-loop containing nucleotide triphosphate hydrolases"/>
    <property type="match status" value="1"/>
</dbReference>
<keyword evidence="4" id="KW-0067">ATP-binding</keyword>
<dbReference type="InterPro" id="IPR050547">
    <property type="entry name" value="DEAD_box_RNA_helicases"/>
</dbReference>
<dbReference type="GO" id="GO:0003724">
    <property type="term" value="F:RNA helicase activity"/>
    <property type="evidence" value="ECO:0007669"/>
    <property type="project" value="TreeGrafter"/>
</dbReference>
<proteinExistence type="predicted"/>
<evidence type="ECO:0000313" key="8">
    <source>
        <dbReference type="EMBL" id="SNV21582.1"/>
    </source>
</evidence>
<evidence type="ECO:0000256" key="6">
    <source>
        <dbReference type="SAM" id="MobiDB-lite"/>
    </source>
</evidence>
<sequence length="242" mass="26611">MREYLAAILVWLGAYGTPVVLMSATLPQAQRTQLVNAYAKGAARSSSAHPTPSATPDSITPKGYPRTLLLDASFREIETQQKSHRPRTITVEEFPDDIPSLASRLASDLAEGGCVAVVRNTVSRAQTTWQALRRALPHTEVLLVHSRFLSIDRAARENDLRGRLGRGSSCLAGTRPHRLVLVGTQVLEQSLDIDVDLMVTDLAPIDLLLQRLGRLHRHTRGVEEKDRPPLLRAPRVLLTGAD</sequence>
<evidence type="ECO:0000313" key="9">
    <source>
        <dbReference type="Proteomes" id="UP000242637"/>
    </source>
</evidence>
<feature type="domain" description="Helicase C-terminal" evidence="7">
    <location>
        <begin position="126"/>
        <end position="219"/>
    </location>
</feature>
<evidence type="ECO:0000256" key="1">
    <source>
        <dbReference type="ARBA" id="ARBA00022741"/>
    </source>
</evidence>